<dbReference type="Proteomes" id="UP000185696">
    <property type="component" value="Unassembled WGS sequence"/>
</dbReference>
<dbReference type="AlphaFoldDB" id="A0A7Z0WEM5"/>
<comment type="caution">
    <text evidence="2">The sequence shown here is derived from an EMBL/GenBank/DDBJ whole genome shotgun (WGS) entry which is preliminary data.</text>
</comment>
<dbReference type="PANTHER" id="PTHR33930">
    <property type="entry name" value="ALKYL HYDROPEROXIDE REDUCTASE AHPD"/>
    <property type="match status" value="1"/>
</dbReference>
<dbReference type="Pfam" id="PF02627">
    <property type="entry name" value="CMD"/>
    <property type="match status" value="1"/>
</dbReference>
<dbReference type="OrthoDB" id="3824300at2"/>
<dbReference type="Gene3D" id="1.20.1290.10">
    <property type="entry name" value="AhpD-like"/>
    <property type="match status" value="1"/>
</dbReference>
<dbReference type="PANTHER" id="PTHR33930:SF2">
    <property type="entry name" value="BLR3452 PROTEIN"/>
    <property type="match status" value="1"/>
</dbReference>
<organism evidence="2 3">
    <name type="scientific">Actinophytocola xinjiangensis</name>
    <dbReference type="NCBI Taxonomy" id="485602"/>
    <lineage>
        <taxon>Bacteria</taxon>
        <taxon>Bacillati</taxon>
        <taxon>Actinomycetota</taxon>
        <taxon>Actinomycetes</taxon>
        <taxon>Pseudonocardiales</taxon>
        <taxon>Pseudonocardiaceae</taxon>
    </lineage>
</organism>
<reference evidence="2 3" key="1">
    <citation type="submission" date="2016-12" db="EMBL/GenBank/DDBJ databases">
        <title>The draft genome sequence of Actinophytocola xinjiangensis.</title>
        <authorList>
            <person name="Wang W."/>
            <person name="Yuan L."/>
        </authorList>
    </citation>
    <scope>NUCLEOTIDE SEQUENCE [LARGE SCALE GENOMIC DNA]</scope>
    <source>
        <strain evidence="2 3">CGMCC 4.4663</strain>
    </source>
</reference>
<dbReference type="RefSeq" id="WP_075137847.1">
    <property type="nucleotide sequence ID" value="NZ_MSIF01000033.1"/>
</dbReference>
<proteinExistence type="predicted"/>
<dbReference type="InterPro" id="IPR029032">
    <property type="entry name" value="AhpD-like"/>
</dbReference>
<evidence type="ECO:0000313" key="2">
    <source>
        <dbReference type="EMBL" id="OLF05090.1"/>
    </source>
</evidence>
<dbReference type="EMBL" id="MSIF01000033">
    <property type="protein sequence ID" value="OLF05090.1"/>
    <property type="molecule type" value="Genomic_DNA"/>
</dbReference>
<evidence type="ECO:0000259" key="1">
    <source>
        <dbReference type="Pfam" id="PF02627"/>
    </source>
</evidence>
<dbReference type="SUPFAM" id="SSF69118">
    <property type="entry name" value="AhpD-like"/>
    <property type="match status" value="1"/>
</dbReference>
<dbReference type="GO" id="GO:0051920">
    <property type="term" value="F:peroxiredoxin activity"/>
    <property type="evidence" value="ECO:0007669"/>
    <property type="project" value="InterPro"/>
</dbReference>
<dbReference type="InterPro" id="IPR003779">
    <property type="entry name" value="CMD-like"/>
</dbReference>
<sequence>MNWRDEVARRDPAGHDAMVAYIGHVTGRDEIPQRYRELILFAVSAGLRFAPSMRSHGAKALESGATREELVQALQLAGLSGGFTCLIEGMAVLAELDQA</sequence>
<feature type="domain" description="Carboxymuconolactone decarboxylase-like" evidence="1">
    <location>
        <begin position="15"/>
        <end position="93"/>
    </location>
</feature>
<name>A0A7Z0WEM5_9PSEU</name>
<accession>A0A7Z0WEM5</accession>
<keyword evidence="3" id="KW-1185">Reference proteome</keyword>
<protein>
    <recommendedName>
        <fullName evidence="1">Carboxymuconolactone decarboxylase-like domain-containing protein</fullName>
    </recommendedName>
</protein>
<gene>
    <name evidence="2" type="ORF">BLA60_37555</name>
</gene>
<evidence type="ECO:0000313" key="3">
    <source>
        <dbReference type="Proteomes" id="UP000185696"/>
    </source>
</evidence>